<evidence type="ECO:0000313" key="1">
    <source>
        <dbReference type="EMBL" id="PWE57745.1"/>
    </source>
</evidence>
<gene>
    <name evidence="1" type="ORF">DEM27_00640</name>
</gene>
<dbReference type="Proteomes" id="UP000245252">
    <property type="component" value="Unassembled WGS sequence"/>
</dbReference>
<evidence type="ECO:0000313" key="2">
    <source>
        <dbReference type="Proteomes" id="UP000245252"/>
    </source>
</evidence>
<proteinExistence type="predicted"/>
<name>A0A2U2DWP5_9HYPH</name>
<sequence>MISSAVKQHNARQHRAATVDIGEEELHMGPARSGKAVAWLAVSLVCVPLEAGAQDGAKAAMEVLKQTPVSVLTYGLSVLRQDFRYAFSKESGEVYADFVAPLSGKVGEIATVIYDAKTETILLNLVKVEKIDEGATPDEACRQAMAAMRSFAGVDPATGKLQPGMESTTMSNLFYFDGTAMPEAVARPAELDGLFRLRFHGRAGNARFRCDADLLATDYVMTR</sequence>
<accession>A0A2U2DWP5</accession>
<dbReference type="EMBL" id="QFBC01000001">
    <property type="protein sequence ID" value="PWE57745.1"/>
    <property type="molecule type" value="Genomic_DNA"/>
</dbReference>
<dbReference type="AlphaFoldDB" id="A0A2U2DWP5"/>
<organism evidence="1 2">
    <name type="scientific">Metarhizobium album</name>
    <dbReference type="NCBI Taxonomy" id="2182425"/>
    <lineage>
        <taxon>Bacteria</taxon>
        <taxon>Pseudomonadati</taxon>
        <taxon>Pseudomonadota</taxon>
        <taxon>Alphaproteobacteria</taxon>
        <taxon>Hyphomicrobiales</taxon>
        <taxon>Rhizobiaceae</taxon>
        <taxon>Metarhizobium</taxon>
    </lineage>
</organism>
<reference evidence="1 2" key="1">
    <citation type="submission" date="2018-05" db="EMBL/GenBank/DDBJ databases">
        <title>The draft genome of strain NS-104.</title>
        <authorList>
            <person name="Hang P."/>
            <person name="Jiang J."/>
        </authorList>
    </citation>
    <scope>NUCLEOTIDE SEQUENCE [LARGE SCALE GENOMIC DNA]</scope>
    <source>
        <strain evidence="1 2">NS-104</strain>
    </source>
</reference>
<protein>
    <submittedName>
        <fullName evidence="1">Uncharacterized protein</fullName>
    </submittedName>
</protein>
<keyword evidence="2" id="KW-1185">Reference proteome</keyword>
<comment type="caution">
    <text evidence="1">The sequence shown here is derived from an EMBL/GenBank/DDBJ whole genome shotgun (WGS) entry which is preliminary data.</text>
</comment>